<proteinExistence type="inferred from homology"/>
<gene>
    <name evidence="3" type="primary">QWRF3</name>
    <name evidence="3" type="ORF">SDJN03_29765</name>
</gene>
<sequence>MKNVNESLVSDQLHRPRRPKSREVSSRFLSPASATDTAAPSSSPTQPLSPTHRKSRFSSFDARKHRSQDGSLFVHGLWPSSKRFDTLADHLGNERFKDEKPTGSNGIPFVDKQRGSRELSNLESEKECAKENDKPIIGGSLRYCGKIQGKYVSSSSSKLPVQSSESGRLSVDENALFGRSSRRRSENFKNSFDLDPDGSPTMLGKMPTIICRRAGIMVPSKYMNDVPSRRLQRGSSDSSVPNPVSLEGSPTAKKTHGKTPIQRSNSISGHGSSTSQWALSPGRSGSPPMSVESKEKPMSFSSLKPVRTPSKAATGMEKLLNLGLDLFKSRKSSISITSPIGFAVSDSVHQLRVFHNRLVQWRFANARARSASVNLASLAEKNLTIACYDIAILQQSVQQKKLQLQKEKLQFKLNFIVHSQLKPLESWGGMERQHLAAVSMTKDCLHSVICRVPLMEGAKIDGETMSMALRQACDLLVSMKSMISGHAPRAKETACLLSDLAKVVIQERLVLEEVFELHKAISVLEMEERSLKCGIIQMKTEQYHHHHHHHLQQLQEQGEEASRGRKSESMATLAAAAARQARALTRVSSPQSAATLIQRRGLAGAADHHGPPKVNCWSDPMSPSKWKEEHFVIVSLSGWGLLFFGGYKFFTGGKGKKDEKLVEASQ</sequence>
<evidence type="ECO:0000313" key="4">
    <source>
        <dbReference type="Proteomes" id="UP000685013"/>
    </source>
</evidence>
<feature type="region of interest" description="Disordered" evidence="2">
    <location>
        <begin position="1"/>
        <end position="76"/>
    </location>
</feature>
<comment type="similarity">
    <text evidence="1">Belongs to the QWRF family.</text>
</comment>
<organism evidence="3 4">
    <name type="scientific">Cucurbita argyrosperma subsp. sororia</name>
    <dbReference type="NCBI Taxonomy" id="37648"/>
    <lineage>
        <taxon>Eukaryota</taxon>
        <taxon>Viridiplantae</taxon>
        <taxon>Streptophyta</taxon>
        <taxon>Embryophyta</taxon>
        <taxon>Tracheophyta</taxon>
        <taxon>Spermatophyta</taxon>
        <taxon>Magnoliopsida</taxon>
        <taxon>eudicotyledons</taxon>
        <taxon>Gunneridae</taxon>
        <taxon>Pentapetalae</taxon>
        <taxon>rosids</taxon>
        <taxon>fabids</taxon>
        <taxon>Cucurbitales</taxon>
        <taxon>Cucurbitaceae</taxon>
        <taxon>Cucurbiteae</taxon>
        <taxon>Cucurbita</taxon>
    </lineage>
</organism>
<dbReference type="EMBL" id="JAGKQH010000020">
    <property type="protein sequence ID" value="KAG6570850.1"/>
    <property type="molecule type" value="Genomic_DNA"/>
</dbReference>
<accession>A0AAV6LU56</accession>
<dbReference type="PANTHER" id="PTHR31807">
    <property type="entry name" value="AUGMIN FAMILY MEMBER"/>
    <property type="match status" value="1"/>
</dbReference>
<dbReference type="GO" id="GO:0051225">
    <property type="term" value="P:spindle assembly"/>
    <property type="evidence" value="ECO:0007669"/>
    <property type="project" value="TreeGrafter"/>
</dbReference>
<dbReference type="Proteomes" id="UP000685013">
    <property type="component" value="Chromosome 20"/>
</dbReference>
<dbReference type="GO" id="GO:0008017">
    <property type="term" value="F:microtubule binding"/>
    <property type="evidence" value="ECO:0007669"/>
    <property type="project" value="TreeGrafter"/>
</dbReference>
<reference evidence="3 4" key="1">
    <citation type="journal article" date="2021" name="Hortic Res">
        <title>The domestication of Cucurbita argyrosperma as revealed by the genome of its wild relative.</title>
        <authorList>
            <person name="Barrera-Redondo J."/>
            <person name="Sanchez-de la Vega G."/>
            <person name="Aguirre-Liguori J.A."/>
            <person name="Castellanos-Morales G."/>
            <person name="Gutierrez-Guerrero Y.T."/>
            <person name="Aguirre-Dugua X."/>
            <person name="Aguirre-Planter E."/>
            <person name="Tenaillon M.I."/>
            <person name="Lira-Saade R."/>
            <person name="Eguiarte L.E."/>
        </authorList>
    </citation>
    <scope>NUCLEOTIDE SEQUENCE [LARGE SCALE GENOMIC DNA]</scope>
    <source>
        <strain evidence="3">JBR-2021</strain>
    </source>
</reference>
<dbReference type="Pfam" id="PF04484">
    <property type="entry name" value="QWRF"/>
    <property type="match status" value="1"/>
</dbReference>
<evidence type="ECO:0000256" key="1">
    <source>
        <dbReference type="ARBA" id="ARBA00010016"/>
    </source>
</evidence>
<feature type="region of interest" description="Disordered" evidence="2">
    <location>
        <begin position="93"/>
        <end position="117"/>
    </location>
</feature>
<protein>
    <submittedName>
        <fullName evidence="3">QWRF motif-containing protein 3</fullName>
    </submittedName>
</protein>
<feature type="compositionally biased region" description="Low complexity" evidence="2">
    <location>
        <begin position="264"/>
        <end position="275"/>
    </location>
</feature>
<feature type="compositionally biased region" description="Polar residues" evidence="2">
    <location>
        <begin position="1"/>
        <end position="10"/>
    </location>
</feature>
<feature type="compositionally biased region" description="Low complexity" evidence="2">
    <location>
        <begin position="30"/>
        <end position="50"/>
    </location>
</feature>
<feature type="non-terminal residue" evidence="3">
    <location>
        <position position="1"/>
    </location>
</feature>
<evidence type="ECO:0000256" key="2">
    <source>
        <dbReference type="SAM" id="MobiDB-lite"/>
    </source>
</evidence>
<feature type="compositionally biased region" description="Polar residues" evidence="2">
    <location>
        <begin position="233"/>
        <end position="242"/>
    </location>
</feature>
<dbReference type="PANTHER" id="PTHR31807:SF31">
    <property type="entry name" value="QWRF MOTIF PROTEIN (DUF566)-RELATED"/>
    <property type="match status" value="1"/>
</dbReference>
<name>A0AAV6LU56_9ROSI</name>
<dbReference type="AlphaFoldDB" id="A0AAV6LU56"/>
<comment type="caution">
    <text evidence="3">The sequence shown here is derived from an EMBL/GenBank/DDBJ whole genome shotgun (WGS) entry which is preliminary data.</text>
</comment>
<feature type="region of interest" description="Disordered" evidence="2">
    <location>
        <begin position="546"/>
        <end position="569"/>
    </location>
</feature>
<evidence type="ECO:0000313" key="3">
    <source>
        <dbReference type="EMBL" id="KAG6570850.1"/>
    </source>
</evidence>
<feature type="region of interest" description="Disordered" evidence="2">
    <location>
        <begin position="227"/>
        <end position="309"/>
    </location>
</feature>
<dbReference type="GO" id="GO:0005737">
    <property type="term" value="C:cytoplasm"/>
    <property type="evidence" value="ECO:0007669"/>
    <property type="project" value="TreeGrafter"/>
</dbReference>
<dbReference type="GO" id="GO:0005880">
    <property type="term" value="C:nuclear microtubule"/>
    <property type="evidence" value="ECO:0007669"/>
    <property type="project" value="TreeGrafter"/>
</dbReference>
<dbReference type="InterPro" id="IPR007573">
    <property type="entry name" value="QWRF"/>
</dbReference>
<keyword evidence="4" id="KW-1185">Reference proteome</keyword>